<gene>
    <name evidence="2" type="ORF">Q0590_16305</name>
</gene>
<proteinExistence type="predicted"/>
<evidence type="ECO:0000313" key="2">
    <source>
        <dbReference type="EMBL" id="MDO1447835.1"/>
    </source>
</evidence>
<dbReference type="InterPro" id="IPR050312">
    <property type="entry name" value="IolE/XylAMocC-like"/>
</dbReference>
<protein>
    <submittedName>
        <fullName evidence="2">Sugar phosphate isomerase/epimerase</fullName>
    </submittedName>
</protein>
<evidence type="ECO:0000313" key="3">
    <source>
        <dbReference type="Proteomes" id="UP001168528"/>
    </source>
</evidence>
<feature type="domain" description="Xylose isomerase-like TIM barrel" evidence="1">
    <location>
        <begin position="22"/>
        <end position="317"/>
    </location>
</feature>
<dbReference type="Pfam" id="PF01261">
    <property type="entry name" value="AP_endonuc_2"/>
    <property type="match status" value="1"/>
</dbReference>
<dbReference type="PANTHER" id="PTHR12110">
    <property type="entry name" value="HYDROXYPYRUVATE ISOMERASE"/>
    <property type="match status" value="1"/>
</dbReference>
<dbReference type="PANTHER" id="PTHR12110:SF21">
    <property type="entry name" value="XYLOSE ISOMERASE-LIKE TIM BARREL DOMAIN-CONTAINING PROTEIN"/>
    <property type="match status" value="1"/>
</dbReference>
<dbReference type="InterPro" id="IPR036237">
    <property type="entry name" value="Xyl_isomerase-like_sf"/>
</dbReference>
<dbReference type="SUPFAM" id="SSF51658">
    <property type="entry name" value="Xylose isomerase-like"/>
    <property type="match status" value="1"/>
</dbReference>
<comment type="caution">
    <text evidence="2">The sequence shown here is derived from an EMBL/GenBank/DDBJ whole genome shotgun (WGS) entry which is preliminary data.</text>
</comment>
<dbReference type="InterPro" id="IPR013022">
    <property type="entry name" value="Xyl_isomerase-like_TIM-brl"/>
</dbReference>
<accession>A0ABT8RAU8</accession>
<keyword evidence="2" id="KW-0413">Isomerase</keyword>
<keyword evidence="3" id="KW-1185">Reference proteome</keyword>
<reference evidence="2" key="1">
    <citation type="submission" date="2023-07" db="EMBL/GenBank/DDBJ databases">
        <title>The genome sequence of Rhodocytophaga aerolata KACC 12507.</title>
        <authorList>
            <person name="Zhang X."/>
        </authorList>
    </citation>
    <scope>NUCLEOTIDE SEQUENCE</scope>
    <source>
        <strain evidence="2">KACC 12507</strain>
    </source>
</reference>
<dbReference type="Gene3D" id="3.20.20.150">
    <property type="entry name" value="Divalent-metal-dependent TIM barrel enzymes"/>
    <property type="match status" value="1"/>
</dbReference>
<dbReference type="Proteomes" id="UP001168528">
    <property type="component" value="Unassembled WGS sequence"/>
</dbReference>
<name>A0ABT8RAU8_9BACT</name>
<evidence type="ECO:0000259" key="1">
    <source>
        <dbReference type="Pfam" id="PF01261"/>
    </source>
</evidence>
<dbReference type="GO" id="GO:0016853">
    <property type="term" value="F:isomerase activity"/>
    <property type="evidence" value="ECO:0007669"/>
    <property type="project" value="UniProtKB-KW"/>
</dbReference>
<sequence>MNNPIWVMSSAFKKLQLPEIIEKTKEMGAQGIDLCVFRHDGTRKDHVATHLNYENFTLESARQVIEAFNKAGLKLSIGAFENLIGGDPAERRKNQDHLLRLIRMAHLLGGNENGVTVGTFVGYNHELGVQEGGFQKNLDEYVKVFKPIIQYAEDLGVTLLYENCPMEGWRPEGYTSTFNNLTGVLAARKLMYTLIPSKAHGEIYDPSHDVWQHTNPVDVIQATDMKRLHRIHVKATRNLQNQVRTYWGSMYPMQTVNPALAQQAGVPIPSHSWDRHNYEAMMPGFGGSDSMDWRAFVDTLNEKGFTGAFEMENEANNSKGTDNLGAIVQGFKATIYFLSPMLWPLADNGYQYNRTTEKPLKEAASKDIPIVTMEELQKRTVTV</sequence>
<dbReference type="EMBL" id="JAUKPO010000008">
    <property type="protein sequence ID" value="MDO1447835.1"/>
    <property type="molecule type" value="Genomic_DNA"/>
</dbReference>
<organism evidence="2 3">
    <name type="scientific">Rhodocytophaga aerolata</name>
    <dbReference type="NCBI Taxonomy" id="455078"/>
    <lineage>
        <taxon>Bacteria</taxon>
        <taxon>Pseudomonadati</taxon>
        <taxon>Bacteroidota</taxon>
        <taxon>Cytophagia</taxon>
        <taxon>Cytophagales</taxon>
        <taxon>Rhodocytophagaceae</taxon>
        <taxon>Rhodocytophaga</taxon>
    </lineage>
</organism>